<keyword evidence="9" id="KW-1185">Reference proteome</keyword>
<dbReference type="InterPro" id="IPR036188">
    <property type="entry name" value="FAD/NAD-bd_sf"/>
</dbReference>
<evidence type="ECO:0000256" key="3">
    <source>
        <dbReference type="ARBA" id="ARBA00022827"/>
    </source>
</evidence>
<keyword evidence="4" id="KW-0521">NADP</keyword>
<sequence>MSAYIVIGGGPVGCAAALQLAQRGHSVTIYEGRDNIPTDPEQSYPIGVNPRGLHAIASVAPAVAERVKTEGRVIDAWQIYAGARCVAKQLSGVVYGTSRGNVNLHLMNAALAHERITVHMSHKLRHMDVGAKHLEFEVRDGGVVTIDASSARIVAADGVNSKVRAALVAADPSFGVTITPWANEYRVLFGSVGQMTDVLDPAVHYIFSGGYTATIDNHGQQQWSLVTCVRDTDAASSPSQLVLSQDASPENIARLKAWVQSFAPAFLPLVPEDEFKKYFERRTYRGAVVACEKLQLSEWVVLLGDAAHSVLPPTGEGINSGLEDTLVLGACVDASPSSPFALYETRRLPDVRALLAYATHLNTAPSWAGERLARGIFMVLEAYTPRSIGKCLFGRFGVERAPYRHIVGTWQWKRLVLLNVARLFSYPIAAVVSALLFVPRLVRGQLFVARRPEAAKPLQSIV</sequence>
<dbReference type="EMBL" id="JH767190">
    <property type="protein sequence ID" value="EQC28886.1"/>
    <property type="molecule type" value="Genomic_DNA"/>
</dbReference>
<dbReference type="GO" id="GO:0071949">
    <property type="term" value="F:FAD binding"/>
    <property type="evidence" value="ECO:0007669"/>
    <property type="project" value="InterPro"/>
</dbReference>
<dbReference type="eggNOG" id="KOG2614">
    <property type="taxonomic scope" value="Eukaryota"/>
</dbReference>
<evidence type="ECO:0000256" key="4">
    <source>
        <dbReference type="ARBA" id="ARBA00022857"/>
    </source>
</evidence>
<accession>T0Q2W4</accession>
<evidence type="ECO:0000256" key="6">
    <source>
        <dbReference type="ARBA" id="ARBA00023033"/>
    </source>
</evidence>
<evidence type="ECO:0000256" key="5">
    <source>
        <dbReference type="ARBA" id="ARBA00023002"/>
    </source>
</evidence>
<dbReference type="PRINTS" id="PR00420">
    <property type="entry name" value="RNGMNOXGNASE"/>
</dbReference>
<gene>
    <name evidence="8" type="ORF">SDRG_13396</name>
</gene>
<comment type="cofactor">
    <cofactor evidence="1">
        <name>FAD</name>
        <dbReference type="ChEBI" id="CHEBI:57692"/>
    </cofactor>
</comment>
<proteinExistence type="predicted"/>
<dbReference type="SUPFAM" id="SSF51905">
    <property type="entry name" value="FAD/NAD(P)-binding domain"/>
    <property type="match status" value="1"/>
</dbReference>
<dbReference type="Gene3D" id="3.50.50.60">
    <property type="entry name" value="FAD/NAD(P)-binding domain"/>
    <property type="match status" value="1"/>
</dbReference>
<keyword evidence="3" id="KW-0274">FAD</keyword>
<dbReference type="PANTHER" id="PTHR46028">
    <property type="entry name" value="KYNURENINE 3-MONOOXYGENASE"/>
    <property type="match status" value="1"/>
</dbReference>
<evidence type="ECO:0000256" key="2">
    <source>
        <dbReference type="ARBA" id="ARBA00022630"/>
    </source>
</evidence>
<dbReference type="Proteomes" id="UP000030762">
    <property type="component" value="Unassembled WGS sequence"/>
</dbReference>
<name>T0Q2W4_SAPDV</name>
<evidence type="ECO:0000259" key="7">
    <source>
        <dbReference type="Pfam" id="PF01494"/>
    </source>
</evidence>
<dbReference type="AlphaFoldDB" id="T0Q2W4"/>
<dbReference type="VEuPathDB" id="FungiDB:SDRG_13396"/>
<dbReference type="STRING" id="1156394.T0Q2W4"/>
<dbReference type="OMA" id="REFMFIA"/>
<dbReference type="OrthoDB" id="655030at2759"/>
<dbReference type="Pfam" id="PF01494">
    <property type="entry name" value="FAD_binding_3"/>
    <property type="match status" value="1"/>
</dbReference>
<feature type="domain" description="FAD-binding" evidence="7">
    <location>
        <begin position="5"/>
        <end position="329"/>
    </location>
</feature>
<keyword evidence="6" id="KW-0503">Monooxygenase</keyword>
<keyword evidence="2" id="KW-0285">Flavoprotein</keyword>
<dbReference type="InParanoid" id="T0Q2W4"/>
<dbReference type="GeneID" id="19954123"/>
<dbReference type="PANTHER" id="PTHR46028:SF2">
    <property type="entry name" value="KYNURENINE 3-MONOOXYGENASE"/>
    <property type="match status" value="1"/>
</dbReference>
<dbReference type="GO" id="GO:0004502">
    <property type="term" value="F:kynurenine 3-monooxygenase activity"/>
    <property type="evidence" value="ECO:0007669"/>
    <property type="project" value="TreeGrafter"/>
</dbReference>
<dbReference type="InterPro" id="IPR002938">
    <property type="entry name" value="FAD-bd"/>
</dbReference>
<organism evidence="8 9">
    <name type="scientific">Saprolegnia diclina (strain VS20)</name>
    <dbReference type="NCBI Taxonomy" id="1156394"/>
    <lineage>
        <taxon>Eukaryota</taxon>
        <taxon>Sar</taxon>
        <taxon>Stramenopiles</taxon>
        <taxon>Oomycota</taxon>
        <taxon>Saprolegniomycetes</taxon>
        <taxon>Saprolegniales</taxon>
        <taxon>Saprolegniaceae</taxon>
        <taxon>Saprolegnia</taxon>
    </lineage>
</organism>
<evidence type="ECO:0000313" key="8">
    <source>
        <dbReference type="EMBL" id="EQC28886.1"/>
    </source>
</evidence>
<evidence type="ECO:0000313" key="9">
    <source>
        <dbReference type="Proteomes" id="UP000030762"/>
    </source>
</evidence>
<protein>
    <recommendedName>
        <fullName evidence="7">FAD-binding domain-containing protein</fullName>
    </recommendedName>
</protein>
<evidence type="ECO:0000256" key="1">
    <source>
        <dbReference type="ARBA" id="ARBA00001974"/>
    </source>
</evidence>
<keyword evidence="5" id="KW-0560">Oxidoreductase</keyword>
<dbReference type="GO" id="GO:0070189">
    <property type="term" value="P:kynurenine metabolic process"/>
    <property type="evidence" value="ECO:0007669"/>
    <property type="project" value="TreeGrafter"/>
</dbReference>
<reference evidence="8 9" key="1">
    <citation type="submission" date="2012-04" db="EMBL/GenBank/DDBJ databases">
        <title>The Genome Sequence of Saprolegnia declina VS20.</title>
        <authorList>
            <consortium name="The Broad Institute Genome Sequencing Platform"/>
            <person name="Russ C."/>
            <person name="Nusbaum C."/>
            <person name="Tyler B."/>
            <person name="van West P."/>
            <person name="Dieguez-Uribeondo J."/>
            <person name="de Bruijn I."/>
            <person name="Tripathy S."/>
            <person name="Jiang R."/>
            <person name="Young S.K."/>
            <person name="Zeng Q."/>
            <person name="Gargeya S."/>
            <person name="Fitzgerald M."/>
            <person name="Haas B."/>
            <person name="Abouelleil A."/>
            <person name="Alvarado L."/>
            <person name="Arachchi H.M."/>
            <person name="Berlin A."/>
            <person name="Chapman S.B."/>
            <person name="Goldberg J."/>
            <person name="Griggs A."/>
            <person name="Gujja S."/>
            <person name="Hansen M."/>
            <person name="Howarth C."/>
            <person name="Imamovic A."/>
            <person name="Larimer J."/>
            <person name="McCowen C."/>
            <person name="Montmayeur A."/>
            <person name="Murphy C."/>
            <person name="Neiman D."/>
            <person name="Pearson M."/>
            <person name="Priest M."/>
            <person name="Roberts A."/>
            <person name="Saif S."/>
            <person name="Shea T."/>
            <person name="Sisk P."/>
            <person name="Sykes S."/>
            <person name="Wortman J."/>
            <person name="Nusbaum C."/>
            <person name="Birren B."/>
        </authorList>
    </citation>
    <scope>NUCLEOTIDE SEQUENCE [LARGE SCALE GENOMIC DNA]</scope>
    <source>
        <strain evidence="8 9">VS20</strain>
    </source>
</reference>
<dbReference type="RefSeq" id="XP_008617703.1">
    <property type="nucleotide sequence ID" value="XM_008619481.1"/>
</dbReference>